<protein>
    <submittedName>
        <fullName evidence="1">Uncharacterized protein</fullName>
    </submittedName>
</protein>
<dbReference type="RefSeq" id="WP_055206628.1">
    <property type="nucleotide sequence ID" value="NZ_CZBO01000001.1"/>
</dbReference>
<sequence length="112" mass="13460">MNKRILEALAPFGYPVLYGWYDESLNKTHITFFQYNELPNDYSEDTNEVLEHYFQVDIWSKENVEKLKRNVRKAMIKSGFKYTDGRDQFETDTKIYHKALRFYIAEIDEGDD</sequence>
<reference evidence="1 2" key="1">
    <citation type="submission" date="2015-09" db="EMBL/GenBank/DDBJ databases">
        <authorList>
            <consortium name="Pathogen Informatics"/>
        </authorList>
    </citation>
    <scope>NUCLEOTIDE SEQUENCE [LARGE SCALE GENOMIC DNA]</scope>
    <source>
        <strain evidence="1 2">2789STDY5834956</strain>
    </source>
</reference>
<dbReference type="Proteomes" id="UP000095563">
    <property type="component" value="Unassembled WGS sequence"/>
</dbReference>
<name>A0A174QHM9_9CLOT</name>
<dbReference type="AlphaFoldDB" id="A0A174QHM9"/>
<evidence type="ECO:0000313" key="1">
    <source>
        <dbReference type="EMBL" id="CUP72792.1"/>
    </source>
</evidence>
<accession>A0A174QHM9</accession>
<dbReference type="EMBL" id="CZBO01000001">
    <property type="protein sequence ID" value="CUP72792.1"/>
    <property type="molecule type" value="Genomic_DNA"/>
</dbReference>
<organism evidence="1 2">
    <name type="scientific">Clostridium baratii</name>
    <dbReference type="NCBI Taxonomy" id="1561"/>
    <lineage>
        <taxon>Bacteria</taxon>
        <taxon>Bacillati</taxon>
        <taxon>Bacillota</taxon>
        <taxon>Clostridia</taxon>
        <taxon>Eubacteriales</taxon>
        <taxon>Clostridiaceae</taxon>
        <taxon>Clostridium</taxon>
    </lineage>
</organism>
<proteinExistence type="predicted"/>
<gene>
    <name evidence="1" type="ORF">ERS852568_00571</name>
</gene>
<evidence type="ECO:0000313" key="2">
    <source>
        <dbReference type="Proteomes" id="UP000095563"/>
    </source>
</evidence>